<proteinExistence type="predicted"/>
<reference evidence="1 2" key="1">
    <citation type="submission" date="2016-10" db="EMBL/GenBank/DDBJ databases">
        <title>Genome sequence of Rothia aeria strain JCM11412.</title>
        <authorList>
            <person name="Nambu T."/>
        </authorList>
    </citation>
    <scope>NUCLEOTIDE SEQUENCE [LARGE SCALE GENOMIC DNA]</scope>
    <source>
        <strain evidence="1 2">JCM 11412</strain>
    </source>
</reference>
<organism evidence="1 2">
    <name type="scientific">Rothia aeria</name>
    <dbReference type="NCBI Taxonomy" id="172042"/>
    <lineage>
        <taxon>Bacteria</taxon>
        <taxon>Bacillati</taxon>
        <taxon>Actinomycetota</taxon>
        <taxon>Actinomycetes</taxon>
        <taxon>Micrococcales</taxon>
        <taxon>Micrococcaceae</taxon>
        <taxon>Rothia</taxon>
    </lineage>
</organism>
<name>A0A2Z5QZU5_9MICC</name>
<accession>A0A2Z5QZU5</accession>
<evidence type="ECO:0000313" key="1">
    <source>
        <dbReference type="EMBL" id="BAV87811.1"/>
    </source>
</evidence>
<dbReference type="KEGG" id="raj:RA11412_1512"/>
<dbReference type="Proteomes" id="UP000250241">
    <property type="component" value="Chromosome"/>
</dbReference>
<evidence type="ECO:0000313" key="2">
    <source>
        <dbReference type="Proteomes" id="UP000250241"/>
    </source>
</evidence>
<gene>
    <name evidence="1" type="ORF">RA11412_1512</name>
</gene>
<sequence>MRAMRERKILKQTSAELMDWHFRPKLSEFPHGPIQNELPEEFYFKSNRLIVSHRETSAKGEGEAH</sequence>
<keyword evidence="2" id="KW-1185">Reference proteome</keyword>
<dbReference type="AlphaFoldDB" id="A0A2Z5QZU5"/>
<dbReference type="EMBL" id="AP017895">
    <property type="protein sequence ID" value="BAV87811.1"/>
    <property type="molecule type" value="Genomic_DNA"/>
</dbReference>
<protein>
    <submittedName>
        <fullName evidence="1">Uncharacterized protein</fullName>
    </submittedName>
</protein>